<organism evidence="2 3">
    <name type="scientific">Micavibrio aeruginosavorus (strain ARL-13)</name>
    <dbReference type="NCBI Taxonomy" id="856793"/>
    <lineage>
        <taxon>Bacteria</taxon>
        <taxon>Pseudomonadati</taxon>
        <taxon>Bdellovibrionota</taxon>
        <taxon>Bdellovibrionia</taxon>
        <taxon>Bdellovibrionales</taxon>
        <taxon>Pseudobdellovibrionaceae</taxon>
        <taxon>Micavibrio</taxon>
    </lineage>
</organism>
<dbReference type="OrthoDB" id="8479681at2"/>
<keyword evidence="1" id="KW-0732">Signal</keyword>
<accession>G2KLF3</accession>
<dbReference type="Proteomes" id="UP000009286">
    <property type="component" value="Chromosome"/>
</dbReference>
<feature type="chain" id="PRO_5003432395" description="DUF3576 domain-containing protein" evidence="1">
    <location>
        <begin position="17"/>
        <end position="181"/>
    </location>
</feature>
<evidence type="ECO:0008006" key="4">
    <source>
        <dbReference type="Google" id="ProtNLM"/>
    </source>
</evidence>
<dbReference type="InterPro" id="IPR021959">
    <property type="entry name" value="DUF3576"/>
</dbReference>
<dbReference type="EMBL" id="CP002382">
    <property type="protein sequence ID" value="AEP08389.1"/>
    <property type="molecule type" value="Genomic_DNA"/>
</dbReference>
<dbReference type="KEGG" id="mai:MICA_41"/>
<dbReference type="AlphaFoldDB" id="G2KLF3"/>
<reference evidence="2 3" key="1">
    <citation type="journal article" date="2011" name="BMC Genomics">
        <title>Genomic insights into an obligate epibiotic bacterial predator: Micavibrio aeruginosavorus ARL-13.</title>
        <authorList>
            <person name="Wang Z."/>
            <person name="Kadouri D."/>
            <person name="Wu M."/>
        </authorList>
    </citation>
    <scope>NUCLEOTIDE SEQUENCE [LARGE SCALE GENOMIC DNA]</scope>
    <source>
        <strain evidence="2 3">ARL-13</strain>
    </source>
</reference>
<protein>
    <recommendedName>
        <fullName evidence="4">DUF3576 domain-containing protein</fullName>
    </recommendedName>
</protein>
<dbReference type="Pfam" id="PF12100">
    <property type="entry name" value="DUF3576"/>
    <property type="match status" value="1"/>
</dbReference>
<sequence length="181" mass="19842">MTSRFLVLTLSLMAVAAVSACSSVPKGEAKYPTGMDRNTKVDQNDIYSDSQSIFGDGGISLLGKKKADTTGADGVTVNSYLWRAALDTVSFMPLASADPFGGVILTDWYTPAETPGERIKLNVFILDRQLRSDGIQVKVFRQVRKGNEWRDAPASIETGRQVEDAILTRARQMRVEHLAKD</sequence>
<evidence type="ECO:0000256" key="1">
    <source>
        <dbReference type="SAM" id="SignalP"/>
    </source>
</evidence>
<gene>
    <name evidence="2" type="ordered locus">MICA_41</name>
</gene>
<dbReference type="eggNOG" id="ENOG50315UG">
    <property type="taxonomic scope" value="Bacteria"/>
</dbReference>
<evidence type="ECO:0000313" key="2">
    <source>
        <dbReference type="EMBL" id="AEP08389.1"/>
    </source>
</evidence>
<name>G2KLF3_MICAA</name>
<dbReference type="STRING" id="856793.MICA_41"/>
<feature type="signal peptide" evidence="1">
    <location>
        <begin position="1"/>
        <end position="16"/>
    </location>
</feature>
<dbReference type="HOGENOM" id="CLU_103320_1_0_5"/>
<dbReference type="RefSeq" id="WP_014101612.1">
    <property type="nucleotide sequence ID" value="NC_016026.1"/>
</dbReference>
<evidence type="ECO:0000313" key="3">
    <source>
        <dbReference type="Proteomes" id="UP000009286"/>
    </source>
</evidence>
<keyword evidence="3" id="KW-1185">Reference proteome</keyword>
<dbReference type="PROSITE" id="PS51257">
    <property type="entry name" value="PROKAR_LIPOPROTEIN"/>
    <property type="match status" value="1"/>
</dbReference>
<proteinExistence type="predicted"/>